<name>G0QZN2_ICHMU</name>
<proteinExistence type="predicted"/>
<dbReference type="GO" id="GO:0004843">
    <property type="term" value="F:cysteine-type deubiquitinase activity"/>
    <property type="evidence" value="ECO:0007669"/>
    <property type="project" value="InterPro"/>
</dbReference>
<dbReference type="STRING" id="857967.G0QZN2"/>
<dbReference type="EC" id="3.1.2.15" evidence="2"/>
<dbReference type="eggNOG" id="KOG1864">
    <property type="taxonomic scope" value="Eukaryota"/>
</dbReference>
<dbReference type="OrthoDB" id="299653at2759"/>
<dbReference type="InterPro" id="IPR028889">
    <property type="entry name" value="USP"/>
</dbReference>
<dbReference type="GeneID" id="14905424"/>
<dbReference type="CDD" id="cd02257">
    <property type="entry name" value="Peptidase_C19"/>
    <property type="match status" value="1"/>
</dbReference>
<organism evidence="2 3">
    <name type="scientific">Ichthyophthirius multifiliis</name>
    <name type="common">White spot disease agent</name>
    <name type="synonym">Ich</name>
    <dbReference type="NCBI Taxonomy" id="5932"/>
    <lineage>
        <taxon>Eukaryota</taxon>
        <taxon>Sar</taxon>
        <taxon>Alveolata</taxon>
        <taxon>Ciliophora</taxon>
        <taxon>Intramacronucleata</taxon>
        <taxon>Oligohymenophorea</taxon>
        <taxon>Hymenostomatida</taxon>
        <taxon>Ophryoglenina</taxon>
        <taxon>Ichthyophthirius</taxon>
    </lineage>
</organism>
<feature type="non-terminal residue" evidence="2">
    <location>
        <position position="1"/>
    </location>
</feature>
<feature type="domain" description="USP" evidence="1">
    <location>
        <begin position="1"/>
        <end position="250"/>
    </location>
</feature>
<keyword evidence="2" id="KW-0378">Hydrolase</keyword>
<sequence>CYMNSFIQALFMSKEMRYRILNINLNEIMTLNNNNSLQFREKYACIFQLQKLFVLMLKSKREYVNPKFFKDILPDYFRFSFAQHDASEFGRIFLDQLEVSIKDTQDKGISTDAGHYYSYALEKDNQWIKFDDACISEEKENINKILNEYENNSITPYLLFYQNVQHVKSFQENFAEFKLKERLLMLVENDEKEFMKEIEAGNKAFSALNTLQVHNIFTKNNNFNKKDDEDNNGNGGGFGGFNQNFNNAIF</sequence>
<dbReference type="InterPro" id="IPR038765">
    <property type="entry name" value="Papain-like_cys_pep_sf"/>
</dbReference>
<dbReference type="PANTHER" id="PTHR24006:SF827">
    <property type="entry name" value="UBIQUITIN CARBOXYL-TERMINAL HYDROLASE 34"/>
    <property type="match status" value="1"/>
</dbReference>
<dbReference type="PANTHER" id="PTHR24006">
    <property type="entry name" value="UBIQUITIN CARBOXYL-TERMINAL HYDROLASE"/>
    <property type="match status" value="1"/>
</dbReference>
<accession>G0QZN2</accession>
<dbReference type="InterPro" id="IPR050164">
    <property type="entry name" value="Peptidase_C19"/>
</dbReference>
<evidence type="ECO:0000313" key="2">
    <source>
        <dbReference type="EMBL" id="EGR29326.1"/>
    </source>
</evidence>
<dbReference type="AlphaFoldDB" id="G0QZN2"/>
<reference evidence="2 3" key="1">
    <citation type="submission" date="2011-07" db="EMBL/GenBank/DDBJ databases">
        <authorList>
            <person name="Coyne R."/>
            <person name="Brami D."/>
            <person name="Johnson J."/>
            <person name="Hostetler J."/>
            <person name="Hannick L."/>
            <person name="Clark T."/>
            <person name="Cassidy-Hanley D."/>
            <person name="Inman J."/>
        </authorList>
    </citation>
    <scope>NUCLEOTIDE SEQUENCE [LARGE SCALE GENOMIC DNA]</scope>
    <source>
        <strain evidence="2 3">G5</strain>
    </source>
</reference>
<dbReference type="PROSITE" id="PS50235">
    <property type="entry name" value="USP_3"/>
    <property type="match status" value="1"/>
</dbReference>
<evidence type="ECO:0000313" key="3">
    <source>
        <dbReference type="Proteomes" id="UP000008983"/>
    </source>
</evidence>
<dbReference type="Gene3D" id="3.90.70.10">
    <property type="entry name" value="Cysteine proteinases"/>
    <property type="match status" value="2"/>
</dbReference>
<dbReference type="RefSeq" id="XP_004030562.1">
    <property type="nucleotide sequence ID" value="XM_004030514.1"/>
</dbReference>
<protein>
    <submittedName>
        <fullName evidence="2">Ubiquitin carboxyl-terminal hydrolase family protein, putative</fullName>
        <ecNumber evidence="2">3.1.2.15</ecNumber>
    </submittedName>
</protein>
<dbReference type="Pfam" id="PF00443">
    <property type="entry name" value="UCH"/>
    <property type="match status" value="2"/>
</dbReference>
<dbReference type="InParanoid" id="G0QZN2"/>
<keyword evidence="3" id="KW-1185">Reference proteome</keyword>
<dbReference type="Proteomes" id="UP000008983">
    <property type="component" value="Unassembled WGS sequence"/>
</dbReference>
<dbReference type="GO" id="GO:0005829">
    <property type="term" value="C:cytosol"/>
    <property type="evidence" value="ECO:0007669"/>
    <property type="project" value="TreeGrafter"/>
</dbReference>
<dbReference type="GO" id="GO:0005634">
    <property type="term" value="C:nucleus"/>
    <property type="evidence" value="ECO:0007669"/>
    <property type="project" value="TreeGrafter"/>
</dbReference>
<dbReference type="SUPFAM" id="SSF54001">
    <property type="entry name" value="Cysteine proteinases"/>
    <property type="match status" value="2"/>
</dbReference>
<dbReference type="InterPro" id="IPR001394">
    <property type="entry name" value="Peptidase_C19_UCH"/>
</dbReference>
<dbReference type="GO" id="GO:0016579">
    <property type="term" value="P:protein deubiquitination"/>
    <property type="evidence" value="ECO:0007669"/>
    <property type="project" value="InterPro"/>
</dbReference>
<dbReference type="EMBL" id="GL984162">
    <property type="protein sequence ID" value="EGR29326.1"/>
    <property type="molecule type" value="Genomic_DNA"/>
</dbReference>
<evidence type="ECO:0000259" key="1">
    <source>
        <dbReference type="PROSITE" id="PS50235"/>
    </source>
</evidence>
<gene>
    <name evidence="2" type="ORF">IMG5_158470</name>
</gene>